<feature type="compositionally biased region" description="Basic and acidic residues" evidence="1">
    <location>
        <begin position="957"/>
        <end position="971"/>
    </location>
</feature>
<evidence type="ECO:0000313" key="4">
    <source>
        <dbReference type="Proteomes" id="UP001151760"/>
    </source>
</evidence>
<gene>
    <name evidence="3" type="ORF">Tco_0747630</name>
</gene>
<evidence type="ECO:0000259" key="2">
    <source>
        <dbReference type="Pfam" id="PF07727"/>
    </source>
</evidence>
<feature type="domain" description="Reverse transcriptase Ty1/copia-type" evidence="2">
    <location>
        <begin position="128"/>
        <end position="274"/>
    </location>
</feature>
<evidence type="ECO:0000313" key="3">
    <source>
        <dbReference type="EMBL" id="GJS81089.1"/>
    </source>
</evidence>
<reference evidence="3" key="1">
    <citation type="journal article" date="2022" name="Int. J. Mol. Sci.">
        <title>Draft Genome of Tanacetum Coccineum: Genomic Comparison of Closely Related Tanacetum-Family Plants.</title>
        <authorList>
            <person name="Yamashiro T."/>
            <person name="Shiraishi A."/>
            <person name="Nakayama K."/>
            <person name="Satake H."/>
        </authorList>
    </citation>
    <scope>NUCLEOTIDE SEQUENCE</scope>
</reference>
<evidence type="ECO:0000256" key="1">
    <source>
        <dbReference type="SAM" id="MobiDB-lite"/>
    </source>
</evidence>
<feature type="compositionally biased region" description="Polar residues" evidence="1">
    <location>
        <begin position="740"/>
        <end position="752"/>
    </location>
</feature>
<feature type="compositionally biased region" description="Polar residues" evidence="1">
    <location>
        <begin position="702"/>
        <end position="723"/>
    </location>
</feature>
<sequence length="1009" mass="112690">MFNEYLEPPLIERPVSRTQAVLVLVNSPGTSSTTIDQDAPSLSYSPSSSALQSPCSHQGVAAGSTIIEDNPFSPVDNNPFINVFALEPSSEASSSGDVIKPKNFKSAITKDCWFQAMQDENHEFDRLQVWELVPRLDCVLIIALKWIYKVKLDEYGNVLKNKARLVARRYRQEDGINFKESFAPVAPIEAIRISIANAASKNMTIYQMDVKTTFLNGELKEEVYVCQPKGFIDPDHLTYVYRLKKALYGLKEALRAWYDTLSWFLLDNKFSKDTPMMDRLKLDEDPLGISIDPTQYRVRWSSKKQKSIAISTTEAEYIAMSGCLPLLSAVTMSSTPGPSTLTYITISFENKMADENVPAPAPTRSDDPIIPFATAFTASASVPAIYIQQFWNTLTYVEKAATYQFQLDENWFTLDANLLREALEITPIDQAHPFVSPPSGDAIMYFVNELGYPHAIHFVSSMEGIITTTNVDYAKLIWEEFVQAMQTFLTDKANLASLFHLAEEDLRLGNLKFVSQGEDDLGYTEAIHFVSRLAVITCIQLWRASLVYDQSMFYTARLLGLLDLLPVLHMLLGSPIEGQEDKPRVIPDFRLGISIRSQRPKSMKHDQKVATKKEGRKKTASAKQPKPKPAIEKPNPAKETSTKTTLLQKAGKGKVAKVRNVKSSFQLVDEPDEEPAHFEPESKPEQEGVGEEYDMERAIQMSLESFQRRSTTNQFIFQRQTPATEEASTRPSAQPHDDTSTNIICDSPSSVDAETGEDVDEKVNLKKKTVELDQDRAGSDPGETHESRPLPEQTLKVEDQAGPDPGISRVALAGPDPEPTHKEFMPDLYPKVQDSLKFLADEHVILEDPLSSTGTLSSIKNLEDAYAIGDQFINDKSTEDEPGKLNVEAEVVYMPGSIVPIYQASSSVPPLSTLKFSDLEQTNKNLDNTTRNLGSRDYTLGLRDLPHKIDEAIRKNVKEASRKRCRDDHDPPPPLPDSDLSKRRQNDTGASGLSQPQAPQSSAWKKSDT</sequence>
<protein>
    <submittedName>
        <fullName evidence="3">Retrovirus-related pol polyprotein from transposon TNT 1-94</fullName>
    </submittedName>
</protein>
<keyword evidence="4" id="KW-1185">Reference proteome</keyword>
<feature type="compositionally biased region" description="Polar residues" evidence="1">
    <location>
        <begin position="638"/>
        <end position="647"/>
    </location>
</feature>
<feature type="compositionally biased region" description="Basic and acidic residues" evidence="1">
    <location>
        <begin position="761"/>
        <end position="799"/>
    </location>
</feature>
<comment type="caution">
    <text evidence="3">The sequence shown here is derived from an EMBL/GenBank/DDBJ whole genome shotgun (WGS) entry which is preliminary data.</text>
</comment>
<feature type="compositionally biased region" description="Basic residues" evidence="1">
    <location>
        <begin position="651"/>
        <end position="660"/>
    </location>
</feature>
<feature type="region of interest" description="Disordered" evidence="1">
    <location>
        <begin position="597"/>
        <end position="825"/>
    </location>
</feature>
<feature type="compositionally biased region" description="Polar residues" evidence="1">
    <location>
        <begin position="987"/>
        <end position="1009"/>
    </location>
</feature>
<reference evidence="3" key="2">
    <citation type="submission" date="2022-01" db="EMBL/GenBank/DDBJ databases">
        <authorList>
            <person name="Yamashiro T."/>
            <person name="Shiraishi A."/>
            <person name="Satake H."/>
            <person name="Nakayama K."/>
        </authorList>
    </citation>
    <scope>NUCLEOTIDE SEQUENCE</scope>
</reference>
<feature type="compositionally biased region" description="Basic and acidic residues" evidence="1">
    <location>
        <begin position="603"/>
        <end position="613"/>
    </location>
</feature>
<feature type="compositionally biased region" description="Low complexity" evidence="1">
    <location>
        <begin position="39"/>
        <end position="50"/>
    </location>
</feature>
<proteinExistence type="predicted"/>
<dbReference type="EMBL" id="BQNB010010721">
    <property type="protein sequence ID" value="GJS81089.1"/>
    <property type="molecule type" value="Genomic_DNA"/>
</dbReference>
<feature type="region of interest" description="Disordered" evidence="1">
    <location>
        <begin position="29"/>
        <end position="50"/>
    </location>
</feature>
<feature type="compositionally biased region" description="Basic and acidic residues" evidence="1">
    <location>
        <begin position="674"/>
        <end position="686"/>
    </location>
</feature>
<name>A0ABQ4YTD2_9ASTR</name>
<accession>A0ABQ4YTD2</accession>
<feature type="region of interest" description="Disordered" evidence="1">
    <location>
        <begin position="957"/>
        <end position="1009"/>
    </location>
</feature>
<dbReference type="InterPro" id="IPR013103">
    <property type="entry name" value="RVT_2"/>
</dbReference>
<dbReference type="Proteomes" id="UP001151760">
    <property type="component" value="Unassembled WGS sequence"/>
</dbReference>
<dbReference type="Pfam" id="PF07727">
    <property type="entry name" value="RVT_2"/>
    <property type="match status" value="1"/>
</dbReference>
<organism evidence="3 4">
    <name type="scientific">Tanacetum coccineum</name>
    <dbReference type="NCBI Taxonomy" id="301880"/>
    <lineage>
        <taxon>Eukaryota</taxon>
        <taxon>Viridiplantae</taxon>
        <taxon>Streptophyta</taxon>
        <taxon>Embryophyta</taxon>
        <taxon>Tracheophyta</taxon>
        <taxon>Spermatophyta</taxon>
        <taxon>Magnoliopsida</taxon>
        <taxon>eudicotyledons</taxon>
        <taxon>Gunneridae</taxon>
        <taxon>Pentapetalae</taxon>
        <taxon>asterids</taxon>
        <taxon>campanulids</taxon>
        <taxon>Asterales</taxon>
        <taxon>Asteraceae</taxon>
        <taxon>Asteroideae</taxon>
        <taxon>Anthemideae</taxon>
        <taxon>Anthemidinae</taxon>
        <taxon>Tanacetum</taxon>
    </lineage>
</organism>